<organism evidence="2 3">
    <name type="scientific">Candidatus Planktophila dulcis</name>
    <dbReference type="NCBI Taxonomy" id="1884914"/>
    <lineage>
        <taxon>Bacteria</taxon>
        <taxon>Bacillati</taxon>
        <taxon>Actinomycetota</taxon>
        <taxon>Actinomycetes</taxon>
        <taxon>Candidatus Nanopelagicales</taxon>
        <taxon>Candidatus Nanopelagicaceae</taxon>
        <taxon>Candidatus Planktophila</taxon>
    </lineage>
</organism>
<dbReference type="Proteomes" id="UP000217216">
    <property type="component" value="Chromosome"/>
</dbReference>
<protein>
    <recommendedName>
        <fullName evidence="4">DoxX superfamily protein</fullName>
    </recommendedName>
</protein>
<name>A0AAC9YT84_9ACTN</name>
<dbReference type="KEGG" id="plak:A1s21155_02215"/>
<keyword evidence="1" id="KW-1133">Transmembrane helix</keyword>
<accession>A0AAC9YT84</accession>
<keyword evidence="1" id="KW-0472">Membrane</keyword>
<feature type="transmembrane region" description="Helical" evidence="1">
    <location>
        <begin position="90"/>
        <end position="107"/>
    </location>
</feature>
<feature type="transmembrane region" description="Helical" evidence="1">
    <location>
        <begin position="127"/>
        <end position="145"/>
    </location>
</feature>
<keyword evidence="3" id="KW-1185">Reference proteome</keyword>
<dbReference type="AlphaFoldDB" id="A0AAC9YT84"/>
<evidence type="ECO:0000313" key="3">
    <source>
        <dbReference type="Proteomes" id="UP000217216"/>
    </source>
</evidence>
<dbReference type="RefSeq" id="WP_095675966.1">
    <property type="nucleotide sequence ID" value="NZ_CP016770.1"/>
</dbReference>
<proteinExistence type="predicted"/>
<reference evidence="2 3" key="1">
    <citation type="submission" date="2016-07" db="EMBL/GenBank/DDBJ databases">
        <title>High microdiversification within the ubiquitous acI lineage of Actinobacteria.</title>
        <authorList>
            <person name="Neuenschwander S.M."/>
            <person name="Salcher M."/>
            <person name="Ghai R."/>
            <person name="Pernthaler J."/>
        </authorList>
    </citation>
    <scope>NUCLEOTIDE SEQUENCE [LARGE SCALE GENOMIC DNA]</scope>
    <source>
        <strain evidence="2">MMS-21-155</strain>
    </source>
</reference>
<dbReference type="GeneID" id="300656963"/>
<sequence length="154" mass="17076">MNIPVFGDVKKFDLTLIRFLNKVSMPALQISLGVIFIWFGLLKVAGDSPANELITKTVYWFNPDIFIPILGIWEALIGICLLVPSFIRVGLALLALQMPGTFLPLILLPEVCFQSNIFDLTLEGQYIVKNLVLIGAAMVVGARLTPMMNERKAL</sequence>
<evidence type="ECO:0008006" key="4">
    <source>
        <dbReference type="Google" id="ProtNLM"/>
    </source>
</evidence>
<gene>
    <name evidence="2" type="ORF">A1s21155_02215</name>
</gene>
<dbReference type="EMBL" id="CP016770">
    <property type="protein sequence ID" value="ASY11799.1"/>
    <property type="molecule type" value="Genomic_DNA"/>
</dbReference>
<feature type="transmembrane region" description="Helical" evidence="1">
    <location>
        <begin position="65"/>
        <end position="83"/>
    </location>
</feature>
<evidence type="ECO:0000313" key="2">
    <source>
        <dbReference type="EMBL" id="ASY11799.1"/>
    </source>
</evidence>
<keyword evidence="1" id="KW-0812">Transmembrane</keyword>
<evidence type="ECO:0000256" key="1">
    <source>
        <dbReference type="SAM" id="Phobius"/>
    </source>
</evidence>
<feature type="transmembrane region" description="Helical" evidence="1">
    <location>
        <begin position="27"/>
        <end position="45"/>
    </location>
</feature>